<dbReference type="Pfam" id="PF04082">
    <property type="entry name" value="Fungal_trans"/>
    <property type="match status" value="1"/>
</dbReference>
<feature type="compositionally biased region" description="Polar residues" evidence="3">
    <location>
        <begin position="59"/>
        <end position="85"/>
    </location>
</feature>
<dbReference type="PANTHER" id="PTHR31001">
    <property type="entry name" value="UNCHARACTERIZED TRANSCRIPTIONAL REGULATORY PROTEIN"/>
    <property type="match status" value="1"/>
</dbReference>
<comment type="subcellular location">
    <subcellularLocation>
        <location evidence="1">Nucleus</location>
    </subcellularLocation>
</comment>
<reference evidence="5 6" key="1">
    <citation type="journal article" date="2015" name="BMC Genomics">
        <title>Insights from the genome of Ophiocordyceps polyrhachis-furcata to pathogenicity and host specificity in insect fungi.</title>
        <authorList>
            <person name="Wichadakul D."/>
            <person name="Kobmoo N."/>
            <person name="Ingsriswang S."/>
            <person name="Tangphatsornruang S."/>
            <person name="Chantasingh D."/>
            <person name="Luangsa-ard J.J."/>
            <person name="Eurwilaichitr L."/>
        </authorList>
    </citation>
    <scope>NUCLEOTIDE SEQUENCE [LARGE SCALE GENOMIC DNA]</scope>
    <source>
        <strain evidence="5 6">BCC 54312</strain>
    </source>
</reference>
<evidence type="ECO:0000259" key="4">
    <source>
        <dbReference type="SMART" id="SM00906"/>
    </source>
</evidence>
<feature type="region of interest" description="Disordered" evidence="3">
    <location>
        <begin position="55"/>
        <end position="87"/>
    </location>
</feature>
<feature type="region of interest" description="Disordered" evidence="3">
    <location>
        <begin position="686"/>
        <end position="709"/>
    </location>
</feature>
<gene>
    <name evidence="5" type="ORF">L249_7331</name>
</gene>
<dbReference type="STRING" id="1330021.A0A367LAJ2"/>
<protein>
    <recommendedName>
        <fullName evidence="4">Xylanolytic transcriptional activator regulatory domain-containing protein</fullName>
    </recommendedName>
</protein>
<dbReference type="GO" id="GO:0006351">
    <property type="term" value="P:DNA-templated transcription"/>
    <property type="evidence" value="ECO:0007669"/>
    <property type="project" value="InterPro"/>
</dbReference>
<comment type="caution">
    <text evidence="5">The sequence shown here is derived from an EMBL/GenBank/DDBJ whole genome shotgun (WGS) entry which is preliminary data.</text>
</comment>
<feature type="region of interest" description="Disordered" evidence="3">
    <location>
        <begin position="104"/>
        <end position="144"/>
    </location>
</feature>
<dbReference type="PANTHER" id="PTHR31001:SF49">
    <property type="entry name" value="ZN(II)2CYS6 TRANSCRIPTION FACTOR (EUROFUNG)"/>
    <property type="match status" value="1"/>
</dbReference>
<evidence type="ECO:0000256" key="3">
    <source>
        <dbReference type="SAM" id="MobiDB-lite"/>
    </source>
</evidence>
<accession>A0A367LAJ2</accession>
<dbReference type="SMART" id="SM00906">
    <property type="entry name" value="Fungal_trans"/>
    <property type="match status" value="1"/>
</dbReference>
<sequence>MPPTSPSYSLTMTPISPTMDPGSRSPEEQFRVVRRRNRVPLSCYPCRTRNNCIKREGMNPTSCSYATPSSRKKSTTSQAESSPDDIQNRIDRLENLVLSLMHNAPSPDHATARTGASASLSVTDSGSSSRAGHEGAAMVDDDSDVDDGLATSLGVLKVDVDKGKSMYVGQEHWHLLLADISEVKNYFSCHKKELEKSYERVWSTKPVTAREGPTLLLGAVPASESQLRAGLPPKPSVFTLCSRYFNSMERSVSIIHAPTFLHQLRSHWDDPCRTPIMWLGLLYSILCLAMLSFHQVGDEPPEWKGRTLELASEFRLRTVQCLIRADYTKPVEYTVETMILYVFGEYSSRWDVDLGLWLIVSSMTRIAFRMGYHRDAKWFPSLTPFQAPADFRGLTGRQEMRRRTWALVRICDVVFSLQVSLPGMINEHDCDTQLPNNLYDDDFDPDTRELPPSRPNTEATPTSYIIAKARLCNELGNVLQATNKVGRNISYDDILQFDAKLRQVAQELPPHLKISPLEESRAPLTLIVARFSIDILYQKTLCLLHRKYMSKARQNPRYAPSRRRAIEASLQAMAHLQTLHRESRGNGRLRAVAWYVKSIATKEFILPAMLIVLDLHFDNMARQSGAPLDHDGAFLWSLEERSSMISTLEEAACIWRSLADSSMEAFKAAKVVDIVLNKMRDATRTSNATSCEQTSPQTSMVANAGATPTGSPNTISPEYFVASNDMMNSFSNVSSSAFLGMEFSLPLPNMADVQAAGLNTAGSASALDMFSNLGGAATDLSSVGIDWNAFENYTQMAGWGTDQSAQLFGAADASSEQEPGLRHVE</sequence>
<evidence type="ECO:0000256" key="2">
    <source>
        <dbReference type="ARBA" id="ARBA00023242"/>
    </source>
</evidence>
<dbReference type="OrthoDB" id="762982at2759"/>
<evidence type="ECO:0000313" key="5">
    <source>
        <dbReference type="EMBL" id="RCI11439.1"/>
    </source>
</evidence>
<keyword evidence="2" id="KW-0539">Nucleus</keyword>
<dbReference type="InterPro" id="IPR050613">
    <property type="entry name" value="Sec_Metabolite_Reg"/>
</dbReference>
<keyword evidence="6" id="KW-1185">Reference proteome</keyword>
<dbReference type="Proteomes" id="UP000253664">
    <property type="component" value="Unassembled WGS sequence"/>
</dbReference>
<dbReference type="GO" id="GO:0003677">
    <property type="term" value="F:DNA binding"/>
    <property type="evidence" value="ECO:0007669"/>
    <property type="project" value="InterPro"/>
</dbReference>
<feature type="domain" description="Xylanolytic transcriptional activator regulatory" evidence="4">
    <location>
        <begin position="356"/>
        <end position="441"/>
    </location>
</feature>
<dbReference type="GO" id="GO:0005634">
    <property type="term" value="C:nucleus"/>
    <property type="evidence" value="ECO:0007669"/>
    <property type="project" value="UniProtKB-SubCell"/>
</dbReference>
<dbReference type="GO" id="GO:0008270">
    <property type="term" value="F:zinc ion binding"/>
    <property type="evidence" value="ECO:0007669"/>
    <property type="project" value="InterPro"/>
</dbReference>
<dbReference type="AlphaFoldDB" id="A0A367LAJ2"/>
<dbReference type="InterPro" id="IPR007219">
    <property type="entry name" value="XnlR_reg_dom"/>
</dbReference>
<dbReference type="CDD" id="cd12148">
    <property type="entry name" value="fungal_TF_MHR"/>
    <property type="match status" value="1"/>
</dbReference>
<organism evidence="5 6">
    <name type="scientific">Ophiocordyceps polyrhachis-furcata BCC 54312</name>
    <dbReference type="NCBI Taxonomy" id="1330021"/>
    <lineage>
        <taxon>Eukaryota</taxon>
        <taxon>Fungi</taxon>
        <taxon>Dikarya</taxon>
        <taxon>Ascomycota</taxon>
        <taxon>Pezizomycotina</taxon>
        <taxon>Sordariomycetes</taxon>
        <taxon>Hypocreomycetidae</taxon>
        <taxon>Hypocreales</taxon>
        <taxon>Ophiocordycipitaceae</taxon>
        <taxon>Ophiocordyceps</taxon>
    </lineage>
</organism>
<feature type="compositionally biased region" description="Polar residues" evidence="3">
    <location>
        <begin position="1"/>
        <end position="16"/>
    </location>
</feature>
<evidence type="ECO:0000313" key="6">
    <source>
        <dbReference type="Proteomes" id="UP000253664"/>
    </source>
</evidence>
<feature type="compositionally biased region" description="Polar residues" evidence="3">
    <location>
        <begin position="114"/>
        <end position="130"/>
    </location>
</feature>
<evidence type="ECO:0000256" key="1">
    <source>
        <dbReference type="ARBA" id="ARBA00004123"/>
    </source>
</evidence>
<feature type="region of interest" description="Disordered" evidence="3">
    <location>
        <begin position="1"/>
        <end position="29"/>
    </location>
</feature>
<proteinExistence type="predicted"/>
<name>A0A367LAJ2_9HYPO</name>
<dbReference type="EMBL" id="LKCN02000010">
    <property type="protein sequence ID" value="RCI11439.1"/>
    <property type="molecule type" value="Genomic_DNA"/>
</dbReference>